<protein>
    <recommendedName>
        <fullName evidence="4">HK97 gp10 family phage protein</fullName>
    </recommendedName>
</protein>
<proteinExistence type="predicted"/>
<evidence type="ECO:0000256" key="1">
    <source>
        <dbReference type="SAM" id="MobiDB-lite"/>
    </source>
</evidence>
<evidence type="ECO:0000313" key="2">
    <source>
        <dbReference type="EMBL" id="GAA4117426.1"/>
    </source>
</evidence>
<accession>A0ABP7XIM6</accession>
<feature type="region of interest" description="Disordered" evidence="1">
    <location>
        <begin position="104"/>
        <end position="125"/>
    </location>
</feature>
<evidence type="ECO:0000313" key="3">
    <source>
        <dbReference type="Proteomes" id="UP001501495"/>
    </source>
</evidence>
<dbReference type="EMBL" id="BAAAZH010000012">
    <property type="protein sequence ID" value="GAA4117426.1"/>
    <property type="molecule type" value="Genomic_DNA"/>
</dbReference>
<comment type="caution">
    <text evidence="2">The sequence shown here is derived from an EMBL/GenBank/DDBJ whole genome shotgun (WGS) entry which is preliminary data.</text>
</comment>
<evidence type="ECO:0008006" key="4">
    <source>
        <dbReference type="Google" id="ProtNLM"/>
    </source>
</evidence>
<keyword evidence="3" id="KW-1185">Reference proteome</keyword>
<organism evidence="2 3">
    <name type="scientific">Nocardioides fonticola</name>
    <dbReference type="NCBI Taxonomy" id="450363"/>
    <lineage>
        <taxon>Bacteria</taxon>
        <taxon>Bacillati</taxon>
        <taxon>Actinomycetota</taxon>
        <taxon>Actinomycetes</taxon>
        <taxon>Propionibacteriales</taxon>
        <taxon>Nocardioidaceae</taxon>
        <taxon>Nocardioides</taxon>
    </lineage>
</organism>
<dbReference type="Proteomes" id="UP001501495">
    <property type="component" value="Unassembled WGS sequence"/>
</dbReference>
<reference evidence="3" key="1">
    <citation type="journal article" date="2019" name="Int. J. Syst. Evol. Microbiol.">
        <title>The Global Catalogue of Microorganisms (GCM) 10K type strain sequencing project: providing services to taxonomists for standard genome sequencing and annotation.</title>
        <authorList>
            <consortium name="The Broad Institute Genomics Platform"/>
            <consortium name="The Broad Institute Genome Sequencing Center for Infectious Disease"/>
            <person name="Wu L."/>
            <person name="Ma J."/>
        </authorList>
    </citation>
    <scope>NUCLEOTIDE SEQUENCE [LARGE SCALE GENOMIC DNA]</scope>
    <source>
        <strain evidence="3">JCM 16703</strain>
    </source>
</reference>
<gene>
    <name evidence="2" type="ORF">GCM10022215_18040</name>
</gene>
<sequence>MVTGLRYSSGAERLLDHIGRNLADRRGLLDVIAEEGQDYGREVFASGGFGSWAPDSLHTVDLKGSSRVLVDTGRLMSDVTGAPGVSESAETVTVGSDAPYVGYLKGGANGAPRRDPTPQPSAQRVTRVAERLLDHVVGGVR</sequence>
<name>A0ABP7XIM6_9ACTN</name>